<evidence type="ECO:0000313" key="1">
    <source>
        <dbReference type="EMBL" id="RDH31113.1"/>
    </source>
</evidence>
<gene>
    <name evidence="1" type="ORF">BDQ94DRAFT_61939</name>
</gene>
<evidence type="ECO:0000313" key="2">
    <source>
        <dbReference type="Proteomes" id="UP000253729"/>
    </source>
</evidence>
<dbReference type="Proteomes" id="UP000253729">
    <property type="component" value="Unassembled WGS sequence"/>
</dbReference>
<accession>A0A3F3PW48</accession>
<organism evidence="1 2">
    <name type="scientific">Aspergillus welwitschiae</name>
    <dbReference type="NCBI Taxonomy" id="1341132"/>
    <lineage>
        <taxon>Eukaryota</taxon>
        <taxon>Fungi</taxon>
        <taxon>Dikarya</taxon>
        <taxon>Ascomycota</taxon>
        <taxon>Pezizomycotina</taxon>
        <taxon>Eurotiomycetes</taxon>
        <taxon>Eurotiomycetidae</taxon>
        <taxon>Eurotiales</taxon>
        <taxon>Aspergillaceae</taxon>
        <taxon>Aspergillus</taxon>
        <taxon>Aspergillus subgen. Circumdati</taxon>
    </lineage>
</organism>
<dbReference type="GeneID" id="38144541"/>
<name>A0A3F3PW48_9EURO</name>
<reference evidence="1 2" key="1">
    <citation type="submission" date="2018-07" db="EMBL/GenBank/DDBJ databases">
        <title>The genomes of Aspergillus section Nigri reveals drivers in fungal speciation.</title>
        <authorList>
            <consortium name="DOE Joint Genome Institute"/>
            <person name="Vesth T.C."/>
            <person name="Nybo J."/>
            <person name="Theobald S."/>
            <person name="Brandl J."/>
            <person name="Frisvad J.C."/>
            <person name="Nielsen K.F."/>
            <person name="Lyhne E.K."/>
            <person name="Kogle M.E."/>
            <person name="Kuo A."/>
            <person name="Riley R."/>
            <person name="Clum A."/>
            <person name="Nolan M."/>
            <person name="Lipzen A."/>
            <person name="Salamov A."/>
            <person name="Henrissat B."/>
            <person name="Wiebenga A."/>
            <person name="De vries R.P."/>
            <person name="Grigoriev I.V."/>
            <person name="Mortensen U.H."/>
            <person name="Andersen M.R."/>
            <person name="Baker S.E."/>
        </authorList>
    </citation>
    <scope>NUCLEOTIDE SEQUENCE [LARGE SCALE GENOMIC DNA]</scope>
    <source>
        <strain evidence="1 2">CBS 139.54b</strain>
    </source>
</reference>
<dbReference type="EMBL" id="KZ852056">
    <property type="protein sequence ID" value="RDH31113.1"/>
    <property type="molecule type" value="Genomic_DNA"/>
</dbReference>
<dbReference type="RefSeq" id="XP_026624135.1">
    <property type="nucleotide sequence ID" value="XM_026776185.1"/>
</dbReference>
<dbReference type="AlphaFoldDB" id="A0A3F3PW48"/>
<keyword evidence="2" id="KW-1185">Reference proteome</keyword>
<sequence>MIFYIFFFSILPPVLSIPYAGSYFFLLFLFLLPPGFPSCCYYYVAWPDITTPRFLIYICLHYTRLFSRQ</sequence>
<proteinExistence type="predicted"/>
<protein>
    <submittedName>
        <fullName evidence="1">Uncharacterized protein</fullName>
    </submittedName>
</protein>